<dbReference type="Pfam" id="PF10898">
    <property type="entry name" value="DUF2716"/>
    <property type="match status" value="1"/>
</dbReference>
<dbReference type="HOGENOM" id="CLU_137765_0_0_11"/>
<sequence length="172" mass="19074">MLGDPVVVLPEAEYRRVWDRFYEDFSFRPSTSTIKWPAIEEPVASVTWSLAALDDDPGDERLDRLVAVVEQGLSYCVGPSSTLFALDWQHTSYRFAPQGVGGPGRPAWPLSPYPDGDYFFFLAEDFRFGSFGHPWEGSLCLFGEELLDVAATEVDKVLGPPIRRSGKAVGPA</sequence>
<dbReference type="KEGG" id="svt:SVTN_00880"/>
<protein>
    <recommendedName>
        <fullName evidence="3">DUF2716 domain-containing protein</fullName>
    </recommendedName>
</protein>
<dbReference type="AlphaFoldDB" id="A0A0B5I0W6"/>
<organism evidence="1 2">
    <name type="scientific">Streptomyces vietnamensis</name>
    <dbReference type="NCBI Taxonomy" id="362257"/>
    <lineage>
        <taxon>Bacteria</taxon>
        <taxon>Bacillati</taxon>
        <taxon>Actinomycetota</taxon>
        <taxon>Actinomycetes</taxon>
        <taxon>Kitasatosporales</taxon>
        <taxon>Streptomycetaceae</taxon>
        <taxon>Streptomyces</taxon>
    </lineage>
</organism>
<evidence type="ECO:0000313" key="1">
    <source>
        <dbReference type="EMBL" id="AJF63288.1"/>
    </source>
</evidence>
<accession>A0A0B5I0W6</accession>
<evidence type="ECO:0008006" key="3">
    <source>
        <dbReference type="Google" id="ProtNLM"/>
    </source>
</evidence>
<proteinExistence type="predicted"/>
<keyword evidence="2" id="KW-1185">Reference proteome</keyword>
<name>A0A0B5I0W6_9ACTN</name>
<evidence type="ECO:0000313" key="2">
    <source>
        <dbReference type="Proteomes" id="UP000031774"/>
    </source>
</evidence>
<dbReference type="STRING" id="362257.SVTN_00880"/>
<dbReference type="InterPro" id="IPR020323">
    <property type="entry name" value="DUF2716"/>
</dbReference>
<dbReference type="Proteomes" id="UP000031774">
    <property type="component" value="Chromosome"/>
</dbReference>
<gene>
    <name evidence="1" type="ORF">SVTN_00880</name>
</gene>
<reference evidence="1 2" key="1">
    <citation type="submission" date="2014-12" db="EMBL/GenBank/DDBJ databases">
        <title>Complete genome sequence of Streptomyces vietnamensis strain GIMV4.0001, a genetic manipulable producer of the benzoisochromanequinone antibiotic granaticin.</title>
        <authorList>
            <person name="Deng M.R."/>
            <person name="Guo J."/>
            <person name="Ma L.Y."/>
            <person name="Feng G.D."/>
            <person name="Mo C.Y."/>
            <person name="Zhu H.H."/>
        </authorList>
    </citation>
    <scope>NUCLEOTIDE SEQUENCE [LARGE SCALE GENOMIC DNA]</scope>
    <source>
        <strain evidence="2">GIMV4.0001</strain>
    </source>
</reference>
<dbReference type="RefSeq" id="WP_041127373.1">
    <property type="nucleotide sequence ID" value="NZ_CP010407.1"/>
</dbReference>
<dbReference type="EMBL" id="CP010407">
    <property type="protein sequence ID" value="AJF63288.1"/>
    <property type="molecule type" value="Genomic_DNA"/>
</dbReference>